<dbReference type="HOGENOM" id="CLU_031314_2_0_1"/>
<proteinExistence type="predicted"/>
<accession>S7RQS7</accession>
<protein>
    <recommendedName>
        <fullName evidence="3">Prolyl 4-hydroxylase alpha subunit Fe(2+) 2OG dioxygenase domain-containing protein</fullName>
    </recommendedName>
</protein>
<feature type="non-terminal residue" evidence="1">
    <location>
        <position position="1"/>
    </location>
</feature>
<dbReference type="GeneID" id="19305026"/>
<evidence type="ECO:0008006" key="3">
    <source>
        <dbReference type="Google" id="ProtNLM"/>
    </source>
</evidence>
<dbReference type="RefSeq" id="XP_007863873.1">
    <property type="nucleotide sequence ID" value="XM_007865682.1"/>
</dbReference>
<sequence>VVGVLVGSPKDRTAWQQVTEAASEALAVALGSYRFKASRSSHRRGDFASGNFGIAHGGGRKEPGNIRVSSLHNVEVLHALFSNPYIQYILGFTSSSLNLIAPDLYTYFFTVLSGICAQYPLLACFWAGSVFACCCFNFGPRVTAYIHTDNFNIPFGWCAITALGRFNAKRGGHLVLWDWRLVVEFPPGSTIFIPSALVRHSNIPVSGHEKRFSIVQWMPGPLCRWFDFGFR</sequence>
<evidence type="ECO:0000313" key="2">
    <source>
        <dbReference type="Proteomes" id="UP000030669"/>
    </source>
</evidence>
<dbReference type="Proteomes" id="UP000030669">
    <property type="component" value="Unassembled WGS sequence"/>
</dbReference>
<name>S7RQS7_GLOTA</name>
<dbReference type="AlphaFoldDB" id="S7RQS7"/>
<organism evidence="1 2">
    <name type="scientific">Gloeophyllum trabeum (strain ATCC 11539 / FP-39264 / Madison 617)</name>
    <name type="common">Brown rot fungus</name>
    <dbReference type="NCBI Taxonomy" id="670483"/>
    <lineage>
        <taxon>Eukaryota</taxon>
        <taxon>Fungi</taxon>
        <taxon>Dikarya</taxon>
        <taxon>Basidiomycota</taxon>
        <taxon>Agaricomycotina</taxon>
        <taxon>Agaricomycetes</taxon>
        <taxon>Gloeophyllales</taxon>
        <taxon>Gloeophyllaceae</taxon>
        <taxon>Gloeophyllum</taxon>
    </lineage>
</organism>
<keyword evidence="2" id="KW-1185">Reference proteome</keyword>
<dbReference type="OMA" id="THAPRIF"/>
<gene>
    <name evidence="1" type="ORF">GLOTRDRAFT_21054</name>
</gene>
<evidence type="ECO:0000313" key="1">
    <source>
        <dbReference type="EMBL" id="EPQ56930.1"/>
    </source>
</evidence>
<dbReference type="KEGG" id="gtr:GLOTRDRAFT_21054"/>
<dbReference type="OrthoDB" id="3202607at2759"/>
<feature type="non-terminal residue" evidence="1">
    <location>
        <position position="231"/>
    </location>
</feature>
<dbReference type="Gene3D" id="3.60.130.30">
    <property type="match status" value="1"/>
</dbReference>
<reference evidence="1 2" key="1">
    <citation type="journal article" date="2012" name="Science">
        <title>The Paleozoic origin of enzymatic lignin decomposition reconstructed from 31 fungal genomes.</title>
        <authorList>
            <person name="Floudas D."/>
            <person name="Binder M."/>
            <person name="Riley R."/>
            <person name="Barry K."/>
            <person name="Blanchette R.A."/>
            <person name="Henrissat B."/>
            <person name="Martinez A.T."/>
            <person name="Otillar R."/>
            <person name="Spatafora J.W."/>
            <person name="Yadav J.S."/>
            <person name="Aerts A."/>
            <person name="Benoit I."/>
            <person name="Boyd A."/>
            <person name="Carlson A."/>
            <person name="Copeland A."/>
            <person name="Coutinho P.M."/>
            <person name="de Vries R.P."/>
            <person name="Ferreira P."/>
            <person name="Findley K."/>
            <person name="Foster B."/>
            <person name="Gaskell J."/>
            <person name="Glotzer D."/>
            <person name="Gorecki P."/>
            <person name="Heitman J."/>
            <person name="Hesse C."/>
            <person name="Hori C."/>
            <person name="Igarashi K."/>
            <person name="Jurgens J.A."/>
            <person name="Kallen N."/>
            <person name="Kersten P."/>
            <person name="Kohler A."/>
            <person name="Kuees U."/>
            <person name="Kumar T.K.A."/>
            <person name="Kuo A."/>
            <person name="LaButti K."/>
            <person name="Larrondo L.F."/>
            <person name="Lindquist E."/>
            <person name="Ling A."/>
            <person name="Lombard V."/>
            <person name="Lucas S."/>
            <person name="Lundell T."/>
            <person name="Martin R."/>
            <person name="McLaughlin D.J."/>
            <person name="Morgenstern I."/>
            <person name="Morin E."/>
            <person name="Murat C."/>
            <person name="Nagy L.G."/>
            <person name="Nolan M."/>
            <person name="Ohm R.A."/>
            <person name="Patyshakuliyeva A."/>
            <person name="Rokas A."/>
            <person name="Ruiz-Duenas F.J."/>
            <person name="Sabat G."/>
            <person name="Salamov A."/>
            <person name="Samejima M."/>
            <person name="Schmutz J."/>
            <person name="Slot J.C."/>
            <person name="St John F."/>
            <person name="Stenlid J."/>
            <person name="Sun H."/>
            <person name="Sun S."/>
            <person name="Syed K."/>
            <person name="Tsang A."/>
            <person name="Wiebenga A."/>
            <person name="Young D."/>
            <person name="Pisabarro A."/>
            <person name="Eastwood D.C."/>
            <person name="Martin F."/>
            <person name="Cullen D."/>
            <person name="Grigoriev I.V."/>
            <person name="Hibbett D.S."/>
        </authorList>
    </citation>
    <scope>NUCLEOTIDE SEQUENCE [LARGE SCALE GENOMIC DNA]</scope>
    <source>
        <strain evidence="1 2">ATCC 11539</strain>
    </source>
</reference>
<dbReference type="eggNOG" id="ENOG502SNUP">
    <property type="taxonomic scope" value="Eukaryota"/>
</dbReference>
<dbReference type="STRING" id="670483.S7RQS7"/>
<dbReference type="EMBL" id="KB469299">
    <property type="protein sequence ID" value="EPQ56930.1"/>
    <property type="molecule type" value="Genomic_DNA"/>
</dbReference>